<evidence type="ECO:0000256" key="1">
    <source>
        <dbReference type="ARBA" id="ARBA00022741"/>
    </source>
</evidence>
<dbReference type="OrthoDB" id="9812943at2"/>
<dbReference type="CDD" id="cd02022">
    <property type="entry name" value="DPCK"/>
    <property type="match status" value="1"/>
</dbReference>
<keyword evidence="1 3" id="KW-0547">Nucleotide-binding</keyword>
<evidence type="ECO:0000313" key="5">
    <source>
        <dbReference type="EMBL" id="THG33086.1"/>
    </source>
</evidence>
<proteinExistence type="inferred from homology"/>
<comment type="function">
    <text evidence="3">Catalyzes the phosphorylation of the 3'-hydroxyl group of dephosphocoenzyme A to form coenzyme A.</text>
</comment>
<dbReference type="NCBIfam" id="NF002879">
    <property type="entry name" value="PRK03333.1"/>
    <property type="match status" value="1"/>
</dbReference>
<evidence type="ECO:0000256" key="3">
    <source>
        <dbReference type="HAMAP-Rule" id="MF_00376"/>
    </source>
</evidence>
<gene>
    <name evidence="3" type="primary">coaE</name>
    <name evidence="5" type="ORF">E6C64_01625</name>
</gene>
<keyword evidence="3 5" id="KW-0808">Transferase</keyword>
<feature type="binding site" evidence="3">
    <location>
        <begin position="11"/>
        <end position="16"/>
    </location>
    <ligand>
        <name>ATP</name>
        <dbReference type="ChEBI" id="CHEBI:30616"/>
    </ligand>
</feature>
<dbReference type="GO" id="GO:0015937">
    <property type="term" value="P:coenzyme A biosynthetic process"/>
    <property type="evidence" value="ECO:0007669"/>
    <property type="project" value="UniProtKB-UniRule"/>
</dbReference>
<comment type="similarity">
    <text evidence="3">Belongs to the CoaE family.</text>
</comment>
<keyword evidence="3" id="KW-0173">Coenzyme A biosynthesis</keyword>
<keyword evidence="6" id="KW-1185">Reference proteome</keyword>
<dbReference type="GO" id="GO:0004140">
    <property type="term" value="F:dephospho-CoA kinase activity"/>
    <property type="evidence" value="ECO:0007669"/>
    <property type="project" value="UniProtKB-UniRule"/>
</dbReference>
<dbReference type="InterPro" id="IPR027417">
    <property type="entry name" value="P-loop_NTPase"/>
</dbReference>
<comment type="pathway">
    <text evidence="3">Cofactor biosynthesis; coenzyme A biosynthesis; CoA from (R)-pantothenate: step 5/5.</text>
</comment>
<organism evidence="5 6">
    <name type="scientific">Naasia lichenicola</name>
    <dbReference type="NCBI Taxonomy" id="2565933"/>
    <lineage>
        <taxon>Bacteria</taxon>
        <taxon>Bacillati</taxon>
        <taxon>Actinomycetota</taxon>
        <taxon>Actinomycetes</taxon>
        <taxon>Micrococcales</taxon>
        <taxon>Microbacteriaceae</taxon>
        <taxon>Naasia</taxon>
    </lineage>
</organism>
<dbReference type="GO" id="GO:0005524">
    <property type="term" value="F:ATP binding"/>
    <property type="evidence" value="ECO:0007669"/>
    <property type="project" value="UniProtKB-UniRule"/>
</dbReference>
<evidence type="ECO:0000256" key="4">
    <source>
        <dbReference type="NCBIfam" id="TIGR00152"/>
    </source>
</evidence>
<keyword evidence="3" id="KW-0963">Cytoplasm</keyword>
<dbReference type="EC" id="2.7.1.24" evidence="3 4"/>
<keyword evidence="3 5" id="KW-0418">Kinase</keyword>
<comment type="caution">
    <text evidence="5">The sequence shown here is derived from an EMBL/GenBank/DDBJ whole genome shotgun (WGS) entry which is preliminary data.</text>
</comment>
<name>A0A4S4FU26_9MICO</name>
<dbReference type="NCBIfam" id="TIGR00152">
    <property type="entry name" value="dephospho-CoA kinase"/>
    <property type="match status" value="1"/>
</dbReference>
<keyword evidence="2 3" id="KW-0067">ATP-binding</keyword>
<dbReference type="RefSeq" id="WP_136425867.1">
    <property type="nucleotide sequence ID" value="NZ_SSSM01000001.1"/>
</dbReference>
<dbReference type="Proteomes" id="UP000309133">
    <property type="component" value="Unassembled WGS sequence"/>
</dbReference>
<dbReference type="AlphaFoldDB" id="A0A4S4FU26"/>
<dbReference type="UniPathway" id="UPA00241">
    <property type="reaction ID" value="UER00356"/>
</dbReference>
<dbReference type="PANTHER" id="PTHR10695:SF46">
    <property type="entry name" value="BIFUNCTIONAL COENZYME A SYNTHASE-RELATED"/>
    <property type="match status" value="1"/>
</dbReference>
<reference evidence="5 6" key="1">
    <citation type="submission" date="2019-04" db="EMBL/GenBank/DDBJ databases">
        <authorList>
            <person name="Jiang L."/>
        </authorList>
    </citation>
    <scope>NUCLEOTIDE SEQUENCE [LARGE SCALE GENOMIC DNA]</scope>
    <source>
        <strain evidence="5 6">YIM 131853</strain>
    </source>
</reference>
<evidence type="ECO:0000256" key="2">
    <source>
        <dbReference type="ARBA" id="ARBA00022840"/>
    </source>
</evidence>
<dbReference type="GO" id="GO:0005737">
    <property type="term" value="C:cytoplasm"/>
    <property type="evidence" value="ECO:0007669"/>
    <property type="project" value="UniProtKB-SubCell"/>
</dbReference>
<comment type="catalytic activity">
    <reaction evidence="3">
        <text>3'-dephospho-CoA + ATP = ADP + CoA + H(+)</text>
        <dbReference type="Rhea" id="RHEA:18245"/>
        <dbReference type="ChEBI" id="CHEBI:15378"/>
        <dbReference type="ChEBI" id="CHEBI:30616"/>
        <dbReference type="ChEBI" id="CHEBI:57287"/>
        <dbReference type="ChEBI" id="CHEBI:57328"/>
        <dbReference type="ChEBI" id="CHEBI:456216"/>
        <dbReference type="EC" id="2.7.1.24"/>
    </reaction>
</comment>
<sequence length="203" mass="21374">MPLIGLTGGIASGKSTVAARLAELGAVIVDADLLARDAVAVGSPGLARIRDTFGDGVIADDGSLNRPALGSIVFADPDALQKLNRITHPEVLRLSQEAFAAARAADPDAVIVYDVPLLAEARNRGEWDLIVVVEAPASMRADRLVEYRGMAREEAERRIGAQAGDEERRAIADLIIDSSGSLDETVAGTDAIWPALRSAQPRS</sequence>
<dbReference type="EMBL" id="SSSM01000001">
    <property type="protein sequence ID" value="THG33086.1"/>
    <property type="molecule type" value="Genomic_DNA"/>
</dbReference>
<dbReference type="HAMAP" id="MF_00376">
    <property type="entry name" value="Dephospho_CoA_kinase"/>
    <property type="match status" value="1"/>
</dbReference>
<dbReference type="PANTHER" id="PTHR10695">
    <property type="entry name" value="DEPHOSPHO-COA KINASE-RELATED"/>
    <property type="match status" value="1"/>
</dbReference>
<dbReference type="SUPFAM" id="SSF52540">
    <property type="entry name" value="P-loop containing nucleoside triphosphate hydrolases"/>
    <property type="match status" value="1"/>
</dbReference>
<accession>A0A4S4FU26</accession>
<protein>
    <recommendedName>
        <fullName evidence="3 4">Dephospho-CoA kinase</fullName>
        <ecNumber evidence="3 4">2.7.1.24</ecNumber>
    </recommendedName>
    <alternativeName>
        <fullName evidence="3">Dephosphocoenzyme A kinase</fullName>
    </alternativeName>
</protein>
<dbReference type="Gene3D" id="3.40.50.300">
    <property type="entry name" value="P-loop containing nucleotide triphosphate hydrolases"/>
    <property type="match status" value="1"/>
</dbReference>
<dbReference type="InterPro" id="IPR001977">
    <property type="entry name" value="Depp_CoAkinase"/>
</dbReference>
<comment type="subcellular location">
    <subcellularLocation>
        <location evidence="3">Cytoplasm</location>
    </subcellularLocation>
</comment>
<dbReference type="Pfam" id="PF01121">
    <property type="entry name" value="CoaE"/>
    <property type="match status" value="1"/>
</dbReference>
<dbReference type="PROSITE" id="PS51219">
    <property type="entry name" value="DPCK"/>
    <property type="match status" value="1"/>
</dbReference>
<evidence type="ECO:0000313" key="6">
    <source>
        <dbReference type="Proteomes" id="UP000309133"/>
    </source>
</evidence>